<evidence type="ECO:0000313" key="9">
    <source>
        <dbReference type="Proteomes" id="UP000054498"/>
    </source>
</evidence>
<dbReference type="GeneID" id="25740123"/>
<evidence type="ECO:0000313" key="8">
    <source>
        <dbReference type="EMBL" id="KIZ00717.1"/>
    </source>
</evidence>
<evidence type="ECO:0000256" key="2">
    <source>
        <dbReference type="ARBA" id="ARBA00022692"/>
    </source>
</evidence>
<feature type="transmembrane region" description="Helical" evidence="6">
    <location>
        <begin position="149"/>
        <end position="168"/>
    </location>
</feature>
<dbReference type="Proteomes" id="UP000054498">
    <property type="component" value="Unassembled WGS sequence"/>
</dbReference>
<evidence type="ECO:0000256" key="1">
    <source>
        <dbReference type="ARBA" id="ARBA00004141"/>
    </source>
</evidence>
<feature type="compositionally biased region" description="Polar residues" evidence="5">
    <location>
        <begin position="8"/>
        <end position="17"/>
    </location>
</feature>
<proteinExistence type="predicted"/>
<feature type="domain" description="Major facilitator superfamily (MFS) profile" evidence="7">
    <location>
        <begin position="83"/>
        <end position="171"/>
    </location>
</feature>
<sequence>MAAPGEVSISTHTQWPQRSGGDNEDSATAAAGRGGSRPGPSAAPPAVKWHSAPEGATYALPVDSERKATRLKLLSAARPHMRAFHVSTVAFFLCFFSTFAAAALLPILRDQLNLTQTDVGNAGIASVCGAIGSRILIGSLTDAFGPRASAAALLMLTAPAVFGLALVTNAA</sequence>
<evidence type="ECO:0000256" key="5">
    <source>
        <dbReference type="SAM" id="MobiDB-lite"/>
    </source>
</evidence>
<dbReference type="RefSeq" id="XP_013899736.1">
    <property type="nucleotide sequence ID" value="XM_014044282.1"/>
</dbReference>
<feature type="region of interest" description="Disordered" evidence="5">
    <location>
        <begin position="1"/>
        <end position="49"/>
    </location>
</feature>
<feature type="transmembrane region" description="Helical" evidence="6">
    <location>
        <begin position="83"/>
        <end position="107"/>
    </location>
</feature>
<gene>
    <name evidence="8" type="ORF">MNEG_7247</name>
</gene>
<keyword evidence="3 6" id="KW-1133">Transmembrane helix</keyword>
<dbReference type="SUPFAM" id="SSF103473">
    <property type="entry name" value="MFS general substrate transporter"/>
    <property type="match status" value="1"/>
</dbReference>
<keyword evidence="2 6" id="KW-0812">Transmembrane</keyword>
<name>A0A0D2MJD4_9CHLO</name>
<dbReference type="GO" id="GO:0016020">
    <property type="term" value="C:membrane"/>
    <property type="evidence" value="ECO:0007669"/>
    <property type="project" value="UniProtKB-SubCell"/>
</dbReference>
<dbReference type="Gene3D" id="1.20.1250.20">
    <property type="entry name" value="MFS general substrate transporter like domains"/>
    <property type="match status" value="1"/>
</dbReference>
<dbReference type="PROSITE" id="PS50850">
    <property type="entry name" value="MFS"/>
    <property type="match status" value="1"/>
</dbReference>
<keyword evidence="9" id="KW-1185">Reference proteome</keyword>
<evidence type="ECO:0000256" key="6">
    <source>
        <dbReference type="SAM" id="Phobius"/>
    </source>
</evidence>
<protein>
    <recommendedName>
        <fullName evidence="7">Major facilitator superfamily (MFS) profile domain-containing protein</fullName>
    </recommendedName>
</protein>
<organism evidence="8 9">
    <name type="scientific">Monoraphidium neglectum</name>
    <dbReference type="NCBI Taxonomy" id="145388"/>
    <lineage>
        <taxon>Eukaryota</taxon>
        <taxon>Viridiplantae</taxon>
        <taxon>Chlorophyta</taxon>
        <taxon>core chlorophytes</taxon>
        <taxon>Chlorophyceae</taxon>
        <taxon>CS clade</taxon>
        <taxon>Sphaeropleales</taxon>
        <taxon>Selenastraceae</taxon>
        <taxon>Monoraphidium</taxon>
    </lineage>
</organism>
<dbReference type="KEGG" id="mng:MNEG_7247"/>
<reference evidence="8 9" key="1">
    <citation type="journal article" date="2013" name="BMC Genomics">
        <title>Reconstruction of the lipid metabolism for the microalga Monoraphidium neglectum from its genome sequence reveals characteristics suitable for biofuel production.</title>
        <authorList>
            <person name="Bogen C."/>
            <person name="Al-Dilaimi A."/>
            <person name="Albersmeier A."/>
            <person name="Wichmann J."/>
            <person name="Grundmann M."/>
            <person name="Rupp O."/>
            <person name="Lauersen K.J."/>
            <person name="Blifernez-Klassen O."/>
            <person name="Kalinowski J."/>
            <person name="Goesmann A."/>
            <person name="Mussgnug J.H."/>
            <person name="Kruse O."/>
        </authorList>
    </citation>
    <scope>NUCLEOTIDE SEQUENCE [LARGE SCALE GENOMIC DNA]</scope>
    <source>
        <strain evidence="8 9">SAG 48.87</strain>
    </source>
</reference>
<feature type="non-terminal residue" evidence="8">
    <location>
        <position position="171"/>
    </location>
</feature>
<dbReference type="EMBL" id="KK101483">
    <property type="protein sequence ID" value="KIZ00717.1"/>
    <property type="molecule type" value="Genomic_DNA"/>
</dbReference>
<evidence type="ECO:0000256" key="4">
    <source>
        <dbReference type="ARBA" id="ARBA00023136"/>
    </source>
</evidence>
<dbReference type="AlphaFoldDB" id="A0A0D2MJD4"/>
<dbReference type="InterPro" id="IPR036259">
    <property type="entry name" value="MFS_trans_sf"/>
</dbReference>
<dbReference type="PANTHER" id="PTHR23515">
    <property type="entry name" value="HIGH-AFFINITY NITRATE TRANSPORTER 2.3"/>
    <property type="match status" value="1"/>
</dbReference>
<dbReference type="InterPro" id="IPR020846">
    <property type="entry name" value="MFS_dom"/>
</dbReference>
<comment type="subcellular location">
    <subcellularLocation>
        <location evidence="1">Membrane</location>
        <topology evidence="1">Multi-pass membrane protein</topology>
    </subcellularLocation>
</comment>
<evidence type="ECO:0000259" key="7">
    <source>
        <dbReference type="PROSITE" id="PS50850"/>
    </source>
</evidence>
<dbReference type="InterPro" id="IPR044772">
    <property type="entry name" value="NO3_transporter"/>
</dbReference>
<keyword evidence="4 6" id="KW-0472">Membrane</keyword>
<feature type="transmembrane region" description="Helical" evidence="6">
    <location>
        <begin position="119"/>
        <end position="137"/>
    </location>
</feature>
<dbReference type="GO" id="GO:0015112">
    <property type="term" value="F:nitrate transmembrane transporter activity"/>
    <property type="evidence" value="ECO:0007669"/>
    <property type="project" value="InterPro"/>
</dbReference>
<accession>A0A0D2MJD4</accession>
<dbReference type="OrthoDB" id="434240at2759"/>
<dbReference type="STRING" id="145388.A0A0D2MJD4"/>
<evidence type="ECO:0000256" key="3">
    <source>
        <dbReference type="ARBA" id="ARBA00022989"/>
    </source>
</evidence>